<dbReference type="InterPro" id="IPR018490">
    <property type="entry name" value="cNMP-bd_dom_sf"/>
</dbReference>
<organism evidence="3 4">
    <name type="scientific">Oxynema aestuarii AP17</name>
    <dbReference type="NCBI Taxonomy" id="2064643"/>
    <lineage>
        <taxon>Bacteria</taxon>
        <taxon>Bacillati</taxon>
        <taxon>Cyanobacteriota</taxon>
        <taxon>Cyanophyceae</taxon>
        <taxon>Oscillatoriophycideae</taxon>
        <taxon>Oscillatoriales</taxon>
        <taxon>Oscillatoriaceae</taxon>
        <taxon>Oxynema</taxon>
        <taxon>Oxynema aestuarii</taxon>
    </lineage>
</organism>
<dbReference type="GO" id="GO:0003700">
    <property type="term" value="F:DNA-binding transcription factor activity"/>
    <property type="evidence" value="ECO:0007669"/>
    <property type="project" value="TreeGrafter"/>
</dbReference>
<dbReference type="AlphaFoldDB" id="A0A6H1U4E5"/>
<gene>
    <name evidence="3" type="ORF">HCG48_21790</name>
</gene>
<dbReference type="InterPro" id="IPR014710">
    <property type="entry name" value="RmlC-like_jellyroll"/>
</dbReference>
<dbReference type="SUPFAM" id="SSF51206">
    <property type="entry name" value="cAMP-binding domain-like"/>
    <property type="match status" value="1"/>
</dbReference>
<dbReference type="PANTHER" id="PTHR24567:SF74">
    <property type="entry name" value="HTH-TYPE TRANSCRIPTIONAL REGULATOR ARCR"/>
    <property type="match status" value="1"/>
</dbReference>
<dbReference type="InterPro" id="IPR050397">
    <property type="entry name" value="Env_Response_Regulators"/>
</dbReference>
<dbReference type="CDD" id="cd00038">
    <property type="entry name" value="CAP_ED"/>
    <property type="match status" value="1"/>
</dbReference>
<name>A0A6H1U4E5_9CYAN</name>
<evidence type="ECO:0000259" key="2">
    <source>
        <dbReference type="PROSITE" id="PS50042"/>
    </source>
</evidence>
<dbReference type="SMART" id="SM00100">
    <property type="entry name" value="cNMP"/>
    <property type="match status" value="1"/>
</dbReference>
<dbReference type="GO" id="GO:0005829">
    <property type="term" value="C:cytosol"/>
    <property type="evidence" value="ECO:0007669"/>
    <property type="project" value="TreeGrafter"/>
</dbReference>
<keyword evidence="4" id="KW-1185">Reference proteome</keyword>
<dbReference type="PROSITE" id="PS50042">
    <property type="entry name" value="CNMP_BINDING_3"/>
    <property type="match status" value="1"/>
</dbReference>
<dbReference type="Pfam" id="PF00027">
    <property type="entry name" value="cNMP_binding"/>
    <property type="match status" value="1"/>
</dbReference>
<accession>A0A6H1U4E5</accession>
<dbReference type="PANTHER" id="PTHR24567">
    <property type="entry name" value="CRP FAMILY TRANSCRIPTIONAL REGULATORY PROTEIN"/>
    <property type="match status" value="1"/>
</dbReference>
<evidence type="ECO:0000256" key="1">
    <source>
        <dbReference type="SAM" id="MobiDB-lite"/>
    </source>
</evidence>
<dbReference type="KEGG" id="oxy:HCG48_21790"/>
<sequence>MRKGLFILSELSQEDLEWMLTIATSEELEAGTTIIEEGKPIHSVYIVLQGTLVVEVAALEGKEIAKIGIGEILGEMSFLDTRPPSATVTVLEDAIVLSIPRLALEQKLERDTAFAARFYRAIAVFLSNRLRLTVSHLGYEEQAPSERRSVNSNPRNQPEKSVDRLIERLEAHRETIVRSL</sequence>
<reference evidence="3 4" key="1">
    <citation type="submission" date="2020-04" db="EMBL/GenBank/DDBJ databases">
        <authorList>
            <person name="Basu S."/>
            <person name="Maruthanayagam V."/>
            <person name="Chakraborty S."/>
            <person name="Pramanik A."/>
            <person name="Mukherjee J."/>
            <person name="Brink B."/>
        </authorList>
    </citation>
    <scope>NUCLEOTIDE SEQUENCE [LARGE SCALE GENOMIC DNA]</scope>
    <source>
        <strain evidence="3 4">AP17</strain>
    </source>
</reference>
<dbReference type="Gene3D" id="2.60.120.10">
    <property type="entry name" value="Jelly Rolls"/>
    <property type="match status" value="1"/>
</dbReference>
<protein>
    <submittedName>
        <fullName evidence="3">Cyclic nucleotide-binding domain-containing protein</fullName>
    </submittedName>
</protein>
<dbReference type="Proteomes" id="UP000500857">
    <property type="component" value="Chromosome"/>
</dbReference>
<proteinExistence type="predicted"/>
<feature type="domain" description="Cyclic nucleotide-binding" evidence="2">
    <location>
        <begin position="7"/>
        <end position="108"/>
    </location>
</feature>
<dbReference type="EMBL" id="CP051167">
    <property type="protein sequence ID" value="QIZ72903.1"/>
    <property type="molecule type" value="Genomic_DNA"/>
</dbReference>
<dbReference type="InterPro" id="IPR000595">
    <property type="entry name" value="cNMP-bd_dom"/>
</dbReference>
<dbReference type="RefSeq" id="WP_168571050.1">
    <property type="nucleotide sequence ID" value="NZ_CP051167.1"/>
</dbReference>
<feature type="region of interest" description="Disordered" evidence="1">
    <location>
        <begin position="143"/>
        <end position="162"/>
    </location>
</feature>
<evidence type="ECO:0000313" key="3">
    <source>
        <dbReference type="EMBL" id="QIZ72903.1"/>
    </source>
</evidence>
<evidence type="ECO:0000313" key="4">
    <source>
        <dbReference type="Proteomes" id="UP000500857"/>
    </source>
</evidence>